<comment type="caution">
    <text evidence="3">The sequence shown here is derived from an EMBL/GenBank/DDBJ whole genome shotgun (WGS) entry which is preliminary data.</text>
</comment>
<accession>A0ABU8VPK8</accession>
<keyword evidence="4" id="KW-1185">Reference proteome</keyword>
<reference evidence="3 4" key="1">
    <citation type="submission" date="2024-03" db="EMBL/GenBank/DDBJ databases">
        <title>Novel species of the genus Variovorax.</title>
        <authorList>
            <person name="Liu Q."/>
            <person name="Xin Y.-H."/>
        </authorList>
    </citation>
    <scope>NUCLEOTIDE SEQUENCE [LARGE SCALE GENOMIC DNA]</scope>
    <source>
        <strain evidence="3 4">KACC 18899</strain>
    </source>
</reference>
<proteinExistence type="inferred from homology"/>
<dbReference type="InterPro" id="IPR005064">
    <property type="entry name" value="BUG"/>
</dbReference>
<sequence>MDSNLSAPLSRRHALATIAACLAGPAFADAYPARPVKLVVGYAPGGSVDVIGRIVANVLAASLRQAVVVDNQAGAAGAIGAQRVALAPADGYTLLAGTINELAATLAVNPAQKYDPRKDFTPIALVATAPVLLVASPRTGVKNLDEFFALVKRNPGKYSYGTSGVGSLQHFAGELVKQRAGVSLVHVPYRSGSTLTTDLVGGAVDFAGLSPTVIAPFLQGGRIVPLGVTSATRWPGLPQVPALGEHPLLKGYDLSGWFALEGPRNLPPDIVQRLRAAWQEGLQDPAVRKRLEENGALAAQGNEDLAQMTRDDVDRFAALAKFANIRE</sequence>
<dbReference type="InterPro" id="IPR042100">
    <property type="entry name" value="Bug_dom1"/>
</dbReference>
<protein>
    <submittedName>
        <fullName evidence="3">Tripartite tricarboxylate transporter substrate-binding protein</fullName>
    </submittedName>
</protein>
<feature type="signal peptide" evidence="2">
    <location>
        <begin position="1"/>
        <end position="28"/>
    </location>
</feature>
<dbReference type="RefSeq" id="WP_340360795.1">
    <property type="nucleotide sequence ID" value="NZ_JBBKZU010000021.1"/>
</dbReference>
<dbReference type="PANTHER" id="PTHR42928:SF5">
    <property type="entry name" value="BLR1237 PROTEIN"/>
    <property type="match status" value="1"/>
</dbReference>
<evidence type="ECO:0000313" key="4">
    <source>
        <dbReference type="Proteomes" id="UP001365846"/>
    </source>
</evidence>
<dbReference type="SUPFAM" id="SSF53850">
    <property type="entry name" value="Periplasmic binding protein-like II"/>
    <property type="match status" value="1"/>
</dbReference>
<dbReference type="Gene3D" id="3.40.190.150">
    <property type="entry name" value="Bordetella uptake gene, domain 1"/>
    <property type="match status" value="1"/>
</dbReference>
<evidence type="ECO:0000256" key="2">
    <source>
        <dbReference type="SAM" id="SignalP"/>
    </source>
</evidence>
<keyword evidence="2" id="KW-0732">Signal</keyword>
<gene>
    <name evidence="3" type="ORF">WKW77_31340</name>
</gene>
<evidence type="ECO:0000256" key="1">
    <source>
        <dbReference type="ARBA" id="ARBA00006987"/>
    </source>
</evidence>
<comment type="similarity">
    <text evidence="1">Belongs to the UPF0065 (bug) family.</text>
</comment>
<dbReference type="EMBL" id="JBBKZU010000021">
    <property type="protein sequence ID" value="MEJ8815595.1"/>
    <property type="molecule type" value="Genomic_DNA"/>
</dbReference>
<organism evidence="3 4">
    <name type="scientific">Variovorax ureilyticus</name>
    <dbReference type="NCBI Taxonomy" id="1836198"/>
    <lineage>
        <taxon>Bacteria</taxon>
        <taxon>Pseudomonadati</taxon>
        <taxon>Pseudomonadota</taxon>
        <taxon>Betaproteobacteria</taxon>
        <taxon>Burkholderiales</taxon>
        <taxon>Comamonadaceae</taxon>
        <taxon>Variovorax</taxon>
    </lineage>
</organism>
<dbReference type="Pfam" id="PF03401">
    <property type="entry name" value="TctC"/>
    <property type="match status" value="1"/>
</dbReference>
<name>A0ABU8VPK8_9BURK</name>
<dbReference type="PANTHER" id="PTHR42928">
    <property type="entry name" value="TRICARBOXYLATE-BINDING PROTEIN"/>
    <property type="match status" value="1"/>
</dbReference>
<evidence type="ECO:0000313" key="3">
    <source>
        <dbReference type="EMBL" id="MEJ8815595.1"/>
    </source>
</evidence>
<dbReference type="Gene3D" id="3.40.190.10">
    <property type="entry name" value="Periplasmic binding protein-like II"/>
    <property type="match status" value="1"/>
</dbReference>
<dbReference type="PIRSF" id="PIRSF017082">
    <property type="entry name" value="YflP"/>
    <property type="match status" value="1"/>
</dbReference>
<feature type="chain" id="PRO_5045687939" evidence="2">
    <location>
        <begin position="29"/>
        <end position="327"/>
    </location>
</feature>
<dbReference type="Proteomes" id="UP001365846">
    <property type="component" value="Unassembled WGS sequence"/>
</dbReference>